<evidence type="ECO:0000256" key="1">
    <source>
        <dbReference type="ARBA" id="ARBA00000085"/>
    </source>
</evidence>
<sequence>MRLPFFSRSRLSPAKTVPPTKAGSPGAEGSPDEGTDPWAALAQVPPRPRARHHPPIGLFARLVHLERSAVRPIARMLHAILPKSLMGRSLLIIVTPLIVLQVITATIFFDRHWDTMSRRMNDAVASEIGVVLDFMARHPDPSNRQWMFALVHVRQQLKMRFQPGAFLPPEPPEAQAQDFVARQLYRTVTAHTGLSCHVDVLDERTLILHIQVVDGVLDVVVPRKRLFSVTTYIFIGWMTISSLILFAVATLFMRNQVRPIRSLAAAADALGKDRDVTEFQNRGAVEVRQAGLAFIRMRERIRRQIAQRTEMLAGVSHDLRTPLTRMRLQLALMEGMEGVDDLTEDVAEMERLIEGYLAFARGEGSEETRPVEINALVQDVVARMRRNGARIDVHVEQPLTVPVKPHATERCLANILGNAQRFADHVAVRVGMRDHNVEILVDDDGPGIPPERREDVFRAFFRIEGSRNPRTGGTGLGLTIARDLIRAMGGDITLESSPIGGLRARIRLPR</sequence>
<evidence type="ECO:0000256" key="9">
    <source>
        <dbReference type="ARBA" id="ARBA00022741"/>
    </source>
</evidence>
<dbReference type="InterPro" id="IPR003594">
    <property type="entry name" value="HATPase_dom"/>
</dbReference>
<evidence type="ECO:0000256" key="14">
    <source>
        <dbReference type="ARBA" id="ARBA00023136"/>
    </source>
</evidence>
<evidence type="ECO:0000256" key="10">
    <source>
        <dbReference type="ARBA" id="ARBA00022777"/>
    </source>
</evidence>
<gene>
    <name evidence="19" type="ORF">ROR02_11060</name>
</gene>
<keyword evidence="8 16" id="KW-0812">Transmembrane</keyword>
<feature type="domain" description="HAMP" evidence="18">
    <location>
        <begin position="254"/>
        <end position="306"/>
    </location>
</feature>
<evidence type="ECO:0000256" key="13">
    <source>
        <dbReference type="ARBA" id="ARBA00023012"/>
    </source>
</evidence>
<keyword evidence="6" id="KW-0597">Phosphoprotein</keyword>
<dbReference type="AlphaFoldDB" id="A0A512H676"/>
<dbReference type="PRINTS" id="PR00344">
    <property type="entry name" value="BCTRLSENSOR"/>
</dbReference>
<dbReference type="InterPro" id="IPR050980">
    <property type="entry name" value="2C_sensor_his_kinase"/>
</dbReference>
<dbReference type="Proteomes" id="UP000321567">
    <property type="component" value="Unassembled WGS sequence"/>
</dbReference>
<dbReference type="CDD" id="cd00082">
    <property type="entry name" value="HisKA"/>
    <property type="match status" value="1"/>
</dbReference>
<keyword evidence="13" id="KW-0902">Two-component regulatory system</keyword>
<dbReference type="PROSITE" id="PS50885">
    <property type="entry name" value="HAMP"/>
    <property type="match status" value="1"/>
</dbReference>
<comment type="caution">
    <text evidence="19">The sequence shown here is derived from an EMBL/GenBank/DDBJ whole genome shotgun (WGS) entry which is preliminary data.</text>
</comment>
<dbReference type="SMART" id="SM00387">
    <property type="entry name" value="HATPase_c"/>
    <property type="match status" value="1"/>
</dbReference>
<keyword evidence="10" id="KW-0418">Kinase</keyword>
<dbReference type="InterPro" id="IPR004358">
    <property type="entry name" value="Sig_transdc_His_kin-like_C"/>
</dbReference>
<evidence type="ECO:0000256" key="12">
    <source>
        <dbReference type="ARBA" id="ARBA00022989"/>
    </source>
</evidence>
<keyword evidence="5" id="KW-0997">Cell inner membrane</keyword>
<evidence type="ECO:0000256" key="4">
    <source>
        <dbReference type="ARBA" id="ARBA00022475"/>
    </source>
</evidence>
<dbReference type="PANTHER" id="PTHR44936:SF5">
    <property type="entry name" value="SENSOR HISTIDINE KINASE ENVZ"/>
    <property type="match status" value="1"/>
</dbReference>
<organism evidence="19 20">
    <name type="scientific">Pararhodospirillum oryzae</name>
    <dbReference type="NCBI Taxonomy" id="478448"/>
    <lineage>
        <taxon>Bacteria</taxon>
        <taxon>Pseudomonadati</taxon>
        <taxon>Pseudomonadota</taxon>
        <taxon>Alphaproteobacteria</taxon>
        <taxon>Rhodospirillales</taxon>
        <taxon>Rhodospirillaceae</taxon>
        <taxon>Pararhodospirillum</taxon>
    </lineage>
</organism>
<dbReference type="Gene3D" id="1.10.287.130">
    <property type="match status" value="1"/>
</dbReference>
<comment type="catalytic activity">
    <reaction evidence="1">
        <text>ATP + protein L-histidine = ADP + protein N-phospho-L-histidine.</text>
        <dbReference type="EC" id="2.7.13.3"/>
    </reaction>
</comment>
<dbReference type="SUPFAM" id="SSF55874">
    <property type="entry name" value="ATPase domain of HSP90 chaperone/DNA topoisomerase II/histidine kinase"/>
    <property type="match status" value="1"/>
</dbReference>
<keyword evidence="20" id="KW-1185">Reference proteome</keyword>
<dbReference type="SUPFAM" id="SSF47384">
    <property type="entry name" value="Homodimeric domain of signal transducing histidine kinase"/>
    <property type="match status" value="1"/>
</dbReference>
<dbReference type="RefSeq" id="WP_147163014.1">
    <property type="nucleotide sequence ID" value="NZ_BJZO01000022.1"/>
</dbReference>
<evidence type="ECO:0000256" key="8">
    <source>
        <dbReference type="ARBA" id="ARBA00022692"/>
    </source>
</evidence>
<evidence type="ECO:0000256" key="16">
    <source>
        <dbReference type="SAM" id="Phobius"/>
    </source>
</evidence>
<evidence type="ECO:0000313" key="19">
    <source>
        <dbReference type="EMBL" id="GEO80975.1"/>
    </source>
</evidence>
<dbReference type="GO" id="GO:0005524">
    <property type="term" value="F:ATP binding"/>
    <property type="evidence" value="ECO:0007669"/>
    <property type="project" value="UniProtKB-KW"/>
</dbReference>
<dbReference type="GO" id="GO:0000155">
    <property type="term" value="F:phosphorelay sensor kinase activity"/>
    <property type="evidence" value="ECO:0007669"/>
    <property type="project" value="InterPro"/>
</dbReference>
<dbReference type="Gene3D" id="3.30.565.10">
    <property type="entry name" value="Histidine kinase-like ATPase, C-terminal domain"/>
    <property type="match status" value="1"/>
</dbReference>
<dbReference type="Pfam" id="PF02518">
    <property type="entry name" value="HATPase_c"/>
    <property type="match status" value="1"/>
</dbReference>
<dbReference type="Pfam" id="PF00512">
    <property type="entry name" value="HisKA"/>
    <property type="match status" value="1"/>
</dbReference>
<keyword evidence="14 16" id="KW-0472">Membrane</keyword>
<evidence type="ECO:0000256" key="3">
    <source>
        <dbReference type="ARBA" id="ARBA00012438"/>
    </source>
</evidence>
<evidence type="ECO:0000256" key="15">
    <source>
        <dbReference type="SAM" id="MobiDB-lite"/>
    </source>
</evidence>
<keyword evidence="7" id="KW-0808">Transferase</keyword>
<dbReference type="EMBL" id="BJZO01000022">
    <property type="protein sequence ID" value="GEO80975.1"/>
    <property type="molecule type" value="Genomic_DNA"/>
</dbReference>
<reference evidence="19 20" key="1">
    <citation type="submission" date="2019-07" db="EMBL/GenBank/DDBJ databases">
        <title>Whole genome shotgun sequence of Rhodospirillum oryzae NBRC 107573.</title>
        <authorList>
            <person name="Hosoyama A."/>
            <person name="Uohara A."/>
            <person name="Ohji S."/>
            <person name="Ichikawa N."/>
        </authorList>
    </citation>
    <scope>NUCLEOTIDE SEQUENCE [LARGE SCALE GENOMIC DNA]</scope>
    <source>
        <strain evidence="19 20">NBRC 107573</strain>
    </source>
</reference>
<keyword evidence="9" id="KW-0547">Nucleotide-binding</keyword>
<dbReference type="InterPro" id="IPR036890">
    <property type="entry name" value="HATPase_C_sf"/>
</dbReference>
<keyword evidence="4" id="KW-1003">Cell membrane</keyword>
<dbReference type="GO" id="GO:0005886">
    <property type="term" value="C:plasma membrane"/>
    <property type="evidence" value="ECO:0007669"/>
    <property type="project" value="UniProtKB-SubCell"/>
</dbReference>
<name>A0A512H676_9PROT</name>
<evidence type="ECO:0000256" key="11">
    <source>
        <dbReference type="ARBA" id="ARBA00022840"/>
    </source>
</evidence>
<dbReference type="InterPro" id="IPR005467">
    <property type="entry name" value="His_kinase_dom"/>
</dbReference>
<dbReference type="InterPro" id="IPR003660">
    <property type="entry name" value="HAMP_dom"/>
</dbReference>
<keyword evidence="12 16" id="KW-1133">Transmembrane helix</keyword>
<dbReference type="OrthoDB" id="9804645at2"/>
<keyword evidence="11" id="KW-0067">ATP-binding</keyword>
<evidence type="ECO:0000256" key="7">
    <source>
        <dbReference type="ARBA" id="ARBA00022679"/>
    </source>
</evidence>
<comment type="subcellular location">
    <subcellularLocation>
        <location evidence="2">Cell inner membrane</location>
        <topology evidence="2">Multi-pass membrane protein</topology>
    </subcellularLocation>
</comment>
<feature type="domain" description="Histidine kinase" evidence="17">
    <location>
        <begin position="314"/>
        <end position="510"/>
    </location>
</feature>
<dbReference type="EC" id="2.7.13.3" evidence="3"/>
<feature type="region of interest" description="Disordered" evidence="15">
    <location>
        <begin position="1"/>
        <end position="40"/>
    </location>
</feature>
<dbReference type="InterPro" id="IPR036097">
    <property type="entry name" value="HisK_dim/P_sf"/>
</dbReference>
<evidence type="ECO:0000256" key="6">
    <source>
        <dbReference type="ARBA" id="ARBA00022553"/>
    </source>
</evidence>
<dbReference type="InterPro" id="IPR003661">
    <property type="entry name" value="HisK_dim/P_dom"/>
</dbReference>
<evidence type="ECO:0000259" key="17">
    <source>
        <dbReference type="PROSITE" id="PS50109"/>
    </source>
</evidence>
<evidence type="ECO:0000256" key="5">
    <source>
        <dbReference type="ARBA" id="ARBA00022519"/>
    </source>
</evidence>
<dbReference type="PROSITE" id="PS50109">
    <property type="entry name" value="HIS_KIN"/>
    <property type="match status" value="1"/>
</dbReference>
<dbReference type="SMART" id="SM00388">
    <property type="entry name" value="HisKA"/>
    <property type="match status" value="1"/>
</dbReference>
<evidence type="ECO:0000313" key="20">
    <source>
        <dbReference type="Proteomes" id="UP000321567"/>
    </source>
</evidence>
<dbReference type="CDD" id="cd00075">
    <property type="entry name" value="HATPase"/>
    <property type="match status" value="1"/>
</dbReference>
<accession>A0A512H676</accession>
<evidence type="ECO:0000259" key="18">
    <source>
        <dbReference type="PROSITE" id="PS50885"/>
    </source>
</evidence>
<evidence type="ECO:0000256" key="2">
    <source>
        <dbReference type="ARBA" id="ARBA00004429"/>
    </source>
</evidence>
<feature type="transmembrane region" description="Helical" evidence="16">
    <location>
        <begin position="232"/>
        <end position="253"/>
    </location>
</feature>
<protein>
    <recommendedName>
        <fullName evidence="3">histidine kinase</fullName>
        <ecNumber evidence="3">2.7.13.3</ecNumber>
    </recommendedName>
</protein>
<feature type="transmembrane region" description="Helical" evidence="16">
    <location>
        <begin position="90"/>
        <end position="109"/>
    </location>
</feature>
<proteinExistence type="predicted"/>
<dbReference type="PANTHER" id="PTHR44936">
    <property type="entry name" value="SENSOR PROTEIN CREC"/>
    <property type="match status" value="1"/>
</dbReference>
<dbReference type="Pfam" id="PF00672">
    <property type="entry name" value="HAMP"/>
    <property type="match status" value="1"/>
</dbReference>